<name>A0A4R3VJM0_9BURK</name>
<dbReference type="AlphaFoldDB" id="A0A4R3VJM0"/>
<dbReference type="SUPFAM" id="SSF53850">
    <property type="entry name" value="Periplasmic binding protein-like II"/>
    <property type="match status" value="1"/>
</dbReference>
<comment type="caution">
    <text evidence="3">The sequence shown here is derived from an EMBL/GenBank/DDBJ whole genome shotgun (WGS) entry which is preliminary data.</text>
</comment>
<dbReference type="InterPro" id="IPR042100">
    <property type="entry name" value="Bug_dom1"/>
</dbReference>
<dbReference type="Pfam" id="PF03401">
    <property type="entry name" value="TctC"/>
    <property type="match status" value="1"/>
</dbReference>
<dbReference type="PANTHER" id="PTHR42928:SF5">
    <property type="entry name" value="BLR1237 PROTEIN"/>
    <property type="match status" value="1"/>
</dbReference>
<proteinExistence type="inferred from homology"/>
<dbReference type="Proteomes" id="UP000294692">
    <property type="component" value="Unassembled WGS sequence"/>
</dbReference>
<dbReference type="RefSeq" id="WP_165972478.1">
    <property type="nucleotide sequence ID" value="NZ_JBHRVM010000001.1"/>
</dbReference>
<dbReference type="InterPro" id="IPR005064">
    <property type="entry name" value="BUG"/>
</dbReference>
<evidence type="ECO:0000313" key="4">
    <source>
        <dbReference type="Proteomes" id="UP000294692"/>
    </source>
</evidence>
<accession>A0A4R3VJM0</accession>
<keyword evidence="2" id="KW-0732">Signal</keyword>
<feature type="chain" id="PRO_5020822872" evidence="2">
    <location>
        <begin position="22"/>
        <end position="326"/>
    </location>
</feature>
<evidence type="ECO:0000313" key="3">
    <source>
        <dbReference type="EMBL" id="TCV03205.1"/>
    </source>
</evidence>
<feature type="signal peptide" evidence="2">
    <location>
        <begin position="1"/>
        <end position="21"/>
    </location>
</feature>
<evidence type="ECO:0000256" key="2">
    <source>
        <dbReference type="SAM" id="SignalP"/>
    </source>
</evidence>
<reference evidence="3 4" key="1">
    <citation type="submission" date="2019-03" db="EMBL/GenBank/DDBJ databases">
        <title>Genomic Encyclopedia of Type Strains, Phase IV (KMG-IV): sequencing the most valuable type-strain genomes for metagenomic binning, comparative biology and taxonomic classification.</title>
        <authorList>
            <person name="Goeker M."/>
        </authorList>
    </citation>
    <scope>NUCLEOTIDE SEQUENCE [LARGE SCALE GENOMIC DNA]</scope>
    <source>
        <strain evidence="3 4">DSM 100048</strain>
    </source>
</reference>
<evidence type="ECO:0000256" key="1">
    <source>
        <dbReference type="ARBA" id="ARBA00006987"/>
    </source>
</evidence>
<organism evidence="3 4">
    <name type="scientific">Paracandidimonas soli</name>
    <dbReference type="NCBI Taxonomy" id="1917182"/>
    <lineage>
        <taxon>Bacteria</taxon>
        <taxon>Pseudomonadati</taxon>
        <taxon>Pseudomonadota</taxon>
        <taxon>Betaproteobacteria</taxon>
        <taxon>Burkholderiales</taxon>
        <taxon>Alcaligenaceae</taxon>
        <taxon>Paracandidimonas</taxon>
    </lineage>
</organism>
<dbReference type="CDD" id="cd07012">
    <property type="entry name" value="PBP2_Bug_TTT"/>
    <property type="match status" value="1"/>
</dbReference>
<dbReference type="EMBL" id="SMBX01000001">
    <property type="protein sequence ID" value="TCV03205.1"/>
    <property type="molecule type" value="Genomic_DNA"/>
</dbReference>
<comment type="similarity">
    <text evidence="1">Belongs to the UPF0065 (bug) family.</text>
</comment>
<dbReference type="Gene3D" id="3.40.190.150">
    <property type="entry name" value="Bordetella uptake gene, domain 1"/>
    <property type="match status" value="1"/>
</dbReference>
<sequence>MKKTALALTAALALSSFITHGASAAAFPDRPVRIVVPATAGGPSDLVARLMAERLGNLWGQSVVVENRTGGAQMIAARAVATAAPDGYTLLQGTSNMATNPIFHKEMPYDPADLIAVMRTHSTPMALVVHPSLPVDSVESLAAYIKKQPAELSFSTTGMGSSQQLAMLQLQQLAKLPPMTEVPYQGSSQGHPDLISGRVQLTIDPVAAVGPHIRSGAVKALAVTTSERLPSFPDIPTFAESGYPGVDLGGWGGVFVPSATPRPIVEQLRAAVGQVLEQPDVRQRMLDMGMVAQPDKDDAFQGFVLSERERLAKVVADAGLNPHEKK</sequence>
<keyword evidence="4" id="KW-1185">Reference proteome</keyword>
<gene>
    <name evidence="3" type="ORF">EV686_101669</name>
</gene>
<dbReference type="Gene3D" id="3.40.190.10">
    <property type="entry name" value="Periplasmic binding protein-like II"/>
    <property type="match status" value="1"/>
</dbReference>
<dbReference type="PIRSF" id="PIRSF017082">
    <property type="entry name" value="YflP"/>
    <property type="match status" value="1"/>
</dbReference>
<protein>
    <submittedName>
        <fullName evidence="3">Tripartite-type tricarboxylate transporter receptor subunit TctC</fullName>
    </submittedName>
</protein>
<dbReference type="PANTHER" id="PTHR42928">
    <property type="entry name" value="TRICARBOXYLATE-BINDING PROTEIN"/>
    <property type="match status" value="1"/>
</dbReference>
<keyword evidence="3" id="KW-0675">Receptor</keyword>